<feature type="compositionally biased region" description="Pro residues" evidence="2">
    <location>
        <begin position="167"/>
        <end position="183"/>
    </location>
</feature>
<dbReference type="InterPro" id="IPR036875">
    <property type="entry name" value="Znf_CCHC_sf"/>
</dbReference>
<dbReference type="Pfam" id="PF00098">
    <property type="entry name" value="zf-CCHC"/>
    <property type="match status" value="1"/>
</dbReference>
<evidence type="ECO:0000313" key="4">
    <source>
        <dbReference type="EMBL" id="KAK3294274.1"/>
    </source>
</evidence>
<dbReference type="GeneID" id="87835903"/>
<dbReference type="PROSITE" id="PS50158">
    <property type="entry name" value="ZF_CCHC"/>
    <property type="match status" value="1"/>
</dbReference>
<feature type="compositionally biased region" description="Basic residues" evidence="2">
    <location>
        <begin position="296"/>
        <end position="308"/>
    </location>
</feature>
<feature type="compositionally biased region" description="Basic and acidic residues" evidence="2">
    <location>
        <begin position="500"/>
        <end position="519"/>
    </location>
</feature>
<dbReference type="EMBL" id="JAUEPN010000005">
    <property type="protein sequence ID" value="KAK3294274.1"/>
    <property type="molecule type" value="Genomic_DNA"/>
</dbReference>
<feature type="compositionally biased region" description="Basic and acidic residues" evidence="2">
    <location>
        <begin position="43"/>
        <end position="61"/>
    </location>
</feature>
<feature type="region of interest" description="Disordered" evidence="2">
    <location>
        <begin position="29"/>
        <end position="355"/>
    </location>
</feature>
<feature type="region of interest" description="Disordered" evidence="2">
    <location>
        <begin position="438"/>
        <end position="716"/>
    </location>
</feature>
<accession>A0AAE0LRK1</accession>
<feature type="compositionally biased region" description="Pro residues" evidence="2">
    <location>
        <begin position="190"/>
        <end position="199"/>
    </location>
</feature>
<proteinExistence type="predicted"/>
<feature type="compositionally biased region" description="Low complexity" evidence="2">
    <location>
        <begin position="140"/>
        <end position="153"/>
    </location>
</feature>
<name>A0AAE0LRK1_9PEZI</name>
<feature type="compositionally biased region" description="Low complexity" evidence="2">
    <location>
        <begin position="560"/>
        <end position="570"/>
    </location>
</feature>
<keyword evidence="1" id="KW-0863">Zinc-finger</keyword>
<dbReference type="GO" id="GO:0003676">
    <property type="term" value="F:nucleic acid binding"/>
    <property type="evidence" value="ECO:0007669"/>
    <property type="project" value="InterPro"/>
</dbReference>
<feature type="compositionally biased region" description="Basic and acidic residues" evidence="2">
    <location>
        <begin position="479"/>
        <end position="489"/>
    </location>
</feature>
<feature type="compositionally biased region" description="Basic and acidic residues" evidence="2">
    <location>
        <begin position="309"/>
        <end position="328"/>
    </location>
</feature>
<keyword evidence="5" id="KW-1185">Reference proteome</keyword>
<dbReference type="AlphaFoldDB" id="A0AAE0LRK1"/>
<protein>
    <recommendedName>
        <fullName evidence="3">CCHC-type domain-containing protein</fullName>
    </recommendedName>
</protein>
<reference evidence="4" key="2">
    <citation type="submission" date="2023-06" db="EMBL/GenBank/DDBJ databases">
        <authorList>
            <consortium name="Lawrence Berkeley National Laboratory"/>
            <person name="Haridas S."/>
            <person name="Hensen N."/>
            <person name="Bonometti L."/>
            <person name="Westerberg I."/>
            <person name="Brannstrom I.O."/>
            <person name="Guillou S."/>
            <person name="Cros-Aarteil S."/>
            <person name="Calhoun S."/>
            <person name="Kuo A."/>
            <person name="Mondo S."/>
            <person name="Pangilinan J."/>
            <person name="Riley R."/>
            <person name="Labutti K."/>
            <person name="Andreopoulos B."/>
            <person name="Lipzen A."/>
            <person name="Chen C."/>
            <person name="Yanf M."/>
            <person name="Daum C."/>
            <person name="Ng V."/>
            <person name="Clum A."/>
            <person name="Steindorff A."/>
            <person name="Ohm R."/>
            <person name="Martin F."/>
            <person name="Silar P."/>
            <person name="Natvig D."/>
            <person name="Lalanne C."/>
            <person name="Gautier V."/>
            <person name="Ament-Velasquez S.L."/>
            <person name="Kruys A."/>
            <person name="Hutchinson M.I."/>
            <person name="Powell A.J."/>
            <person name="Barry K."/>
            <person name="Miller A.N."/>
            <person name="Grigoriev I.V."/>
            <person name="Debuchy R."/>
            <person name="Gladieux P."/>
            <person name="Thoren M.H."/>
            <person name="Johannesson H."/>
        </authorList>
    </citation>
    <scope>NUCLEOTIDE SEQUENCE</scope>
    <source>
        <strain evidence="4">CBS 168.71</strain>
    </source>
</reference>
<feature type="compositionally biased region" description="Basic residues" evidence="2">
    <location>
        <begin position="268"/>
        <end position="286"/>
    </location>
</feature>
<evidence type="ECO:0000256" key="2">
    <source>
        <dbReference type="SAM" id="MobiDB-lite"/>
    </source>
</evidence>
<feature type="compositionally biased region" description="Pro residues" evidence="2">
    <location>
        <begin position="67"/>
        <end position="101"/>
    </location>
</feature>
<feature type="compositionally biased region" description="Pro residues" evidence="2">
    <location>
        <begin position="108"/>
        <end position="139"/>
    </location>
</feature>
<dbReference type="GO" id="GO:0008270">
    <property type="term" value="F:zinc ion binding"/>
    <property type="evidence" value="ECO:0007669"/>
    <property type="project" value="UniProtKB-KW"/>
</dbReference>
<dbReference type="InterPro" id="IPR001878">
    <property type="entry name" value="Znf_CCHC"/>
</dbReference>
<organism evidence="4 5">
    <name type="scientific">Chaetomium fimeti</name>
    <dbReference type="NCBI Taxonomy" id="1854472"/>
    <lineage>
        <taxon>Eukaryota</taxon>
        <taxon>Fungi</taxon>
        <taxon>Dikarya</taxon>
        <taxon>Ascomycota</taxon>
        <taxon>Pezizomycotina</taxon>
        <taxon>Sordariomycetes</taxon>
        <taxon>Sordariomycetidae</taxon>
        <taxon>Sordariales</taxon>
        <taxon>Chaetomiaceae</taxon>
        <taxon>Chaetomium</taxon>
    </lineage>
</organism>
<feature type="domain" description="CCHC-type" evidence="3">
    <location>
        <begin position="17"/>
        <end position="32"/>
    </location>
</feature>
<evidence type="ECO:0000256" key="1">
    <source>
        <dbReference type="PROSITE-ProRule" id="PRU00047"/>
    </source>
</evidence>
<keyword evidence="1" id="KW-0862">Zinc</keyword>
<feature type="compositionally biased region" description="Basic residues" evidence="2">
    <location>
        <begin position="539"/>
        <end position="550"/>
    </location>
</feature>
<sequence length="730" mass="81391">MTSKAPGQTAPEQEPSCYNCGVKGHWAFACPEPTRDVPVGLQRYKEHGNHERGGPSRDRKGPIVTHYPPPPHQAPPTVPYGPSPPPPFPPGVTRPPPPPTPQGYSPAGYPPNPYPGGYQPPPPLPHYGQYPTPPPPPPQYAQQSPYGQPSYPAQYPPPPAGYYAPSAVPPPAPPPSSYPPGTYPPQQYGLPPPPPPPAPSSAAYSSHYPPQPPPPPPPPPPPGAFHYSPSQPPPYAPPQPQYTPPPGWAPSQAGPPLSANQTPLGAPRGRHQKHQGPKRPQHHRGKDRQASEKHGKGGSRHERRGRRSSRSEQHTRVDDPHETTDGVEKPNPAPEEVSGGKEGNGAPGWDPQIEEELRLVFPEIKTNPADPVGIPIPVEYSDDPTIPPAYNATCVKSEFFHEDNQKDFVRSIREHPSWPTLRDDPVFKHYPGMATRRFPDCEHEFPTYDPSERPPSSSAIKLPPPFRIDRPAKTTNRVGVDESWRDGRSNHAQTQSPRNRQHDDVGRDRFHGDDRDEPSRRKRSFDAGSENGRDDRGLKRSRRWSQHQRNRSLENHNRAISPRPRSISPPKFNLEVDPWSPQAGETNCKASDDRRHAGASIDAKHSPRREERMSYADKRHDSGYHSGQSLHKSAPRYRDDDRERRRSSDRSYRKRRSPSRSRSRSRGRYRSRSRATTPSRSARSRSESPLDDLEAGLLGLVRDSSEPESKPVPKKPIKRVKVAAAFGRRW</sequence>
<dbReference type="Proteomes" id="UP001278766">
    <property type="component" value="Unassembled WGS sequence"/>
</dbReference>
<feature type="compositionally biased region" description="Basic residues" evidence="2">
    <location>
        <begin position="652"/>
        <end position="673"/>
    </location>
</feature>
<feature type="compositionally biased region" description="Pro residues" evidence="2">
    <location>
        <begin position="209"/>
        <end position="223"/>
    </location>
</feature>
<reference evidence="4" key="1">
    <citation type="journal article" date="2023" name="Mol. Phylogenet. Evol.">
        <title>Genome-scale phylogeny and comparative genomics of the fungal order Sordariales.</title>
        <authorList>
            <person name="Hensen N."/>
            <person name="Bonometti L."/>
            <person name="Westerberg I."/>
            <person name="Brannstrom I.O."/>
            <person name="Guillou S."/>
            <person name="Cros-Aarteil S."/>
            <person name="Calhoun S."/>
            <person name="Haridas S."/>
            <person name="Kuo A."/>
            <person name="Mondo S."/>
            <person name="Pangilinan J."/>
            <person name="Riley R."/>
            <person name="LaButti K."/>
            <person name="Andreopoulos B."/>
            <person name="Lipzen A."/>
            <person name="Chen C."/>
            <person name="Yan M."/>
            <person name="Daum C."/>
            <person name="Ng V."/>
            <person name="Clum A."/>
            <person name="Steindorff A."/>
            <person name="Ohm R.A."/>
            <person name="Martin F."/>
            <person name="Silar P."/>
            <person name="Natvig D.O."/>
            <person name="Lalanne C."/>
            <person name="Gautier V."/>
            <person name="Ament-Velasquez S.L."/>
            <person name="Kruys A."/>
            <person name="Hutchinson M.I."/>
            <person name="Powell A.J."/>
            <person name="Barry K."/>
            <person name="Miller A.N."/>
            <person name="Grigoriev I.V."/>
            <person name="Debuchy R."/>
            <person name="Gladieux P."/>
            <person name="Hiltunen Thoren M."/>
            <person name="Johannesson H."/>
        </authorList>
    </citation>
    <scope>NUCLEOTIDE SEQUENCE</scope>
    <source>
        <strain evidence="4">CBS 168.71</strain>
    </source>
</reference>
<dbReference type="SUPFAM" id="SSF57756">
    <property type="entry name" value="Retrovirus zinc finger-like domains"/>
    <property type="match status" value="1"/>
</dbReference>
<evidence type="ECO:0000313" key="5">
    <source>
        <dbReference type="Proteomes" id="UP001278766"/>
    </source>
</evidence>
<gene>
    <name evidence="4" type="ORF">B0H64DRAFT_183518</name>
</gene>
<feature type="compositionally biased region" description="Basic and acidic residues" evidence="2">
    <location>
        <begin position="636"/>
        <end position="651"/>
    </location>
</feature>
<dbReference type="RefSeq" id="XP_062657788.1">
    <property type="nucleotide sequence ID" value="XM_062798955.1"/>
</dbReference>
<dbReference type="PRINTS" id="PR01217">
    <property type="entry name" value="PRICHEXTENSN"/>
</dbReference>
<feature type="compositionally biased region" description="Basic and acidic residues" evidence="2">
    <location>
        <begin position="438"/>
        <end position="452"/>
    </location>
</feature>
<evidence type="ECO:0000259" key="3">
    <source>
        <dbReference type="PROSITE" id="PS50158"/>
    </source>
</evidence>
<feature type="compositionally biased region" description="Pro residues" evidence="2">
    <location>
        <begin position="230"/>
        <end position="248"/>
    </location>
</feature>
<feature type="compositionally biased region" description="Basic and acidic residues" evidence="2">
    <location>
        <begin position="590"/>
        <end position="623"/>
    </location>
</feature>
<dbReference type="SMART" id="SM00343">
    <property type="entry name" value="ZnF_C2HC"/>
    <property type="match status" value="1"/>
</dbReference>
<keyword evidence="1" id="KW-0479">Metal-binding</keyword>
<dbReference type="Gene3D" id="4.10.60.10">
    <property type="entry name" value="Zinc finger, CCHC-type"/>
    <property type="match status" value="1"/>
</dbReference>
<comment type="caution">
    <text evidence="4">The sequence shown here is derived from an EMBL/GenBank/DDBJ whole genome shotgun (WGS) entry which is preliminary data.</text>
</comment>